<dbReference type="InterPro" id="IPR003000">
    <property type="entry name" value="Sirtuin"/>
</dbReference>
<evidence type="ECO:0000256" key="1">
    <source>
        <dbReference type="ARBA" id="ARBA00022679"/>
    </source>
</evidence>
<dbReference type="InterPro" id="IPR027546">
    <property type="entry name" value="Sirtuin_class_III"/>
</dbReference>
<dbReference type="PANTHER" id="PTHR11085:SF4">
    <property type="entry name" value="NAD-DEPENDENT PROTEIN DEACYLASE"/>
    <property type="match status" value="1"/>
</dbReference>
<comment type="caution">
    <text evidence="3">Lacks conserved residue(s) required for the propagation of feature annotation.</text>
</comment>
<dbReference type="EC" id="2.3.1.286" evidence="3"/>
<comment type="subcellular location">
    <subcellularLocation>
        <location evidence="3">Cytoplasm</location>
    </subcellularLocation>
</comment>
<accession>A0ABM9HS18</accession>
<keyword evidence="3" id="KW-0963">Cytoplasm</keyword>
<dbReference type="InterPro" id="IPR026590">
    <property type="entry name" value="Ssirtuin_cat_dom"/>
</dbReference>
<dbReference type="PROSITE" id="PS50305">
    <property type="entry name" value="SIRTUIN"/>
    <property type="match status" value="1"/>
</dbReference>
<gene>
    <name evidence="3" type="primary">cobB</name>
    <name evidence="6" type="ORF">R83534S58_LOCUS1700</name>
</gene>
<dbReference type="Proteomes" id="UP001154272">
    <property type="component" value="Unassembled WGS sequence"/>
</dbReference>
<organism evidence="6 7">
    <name type="scientific">Commensalibacter papalotli</name>
    <name type="common">ex Botero et al. 2024</name>
    <dbReference type="NCBI Taxonomy" id="2972766"/>
    <lineage>
        <taxon>Bacteria</taxon>
        <taxon>Pseudomonadati</taxon>
        <taxon>Pseudomonadota</taxon>
        <taxon>Alphaproteobacteria</taxon>
        <taxon>Acetobacterales</taxon>
        <taxon>Acetobacteraceae</taxon>
    </lineage>
</organism>
<comment type="function">
    <text evidence="3">NAD-dependent protein deacetylase which modulates the activities of several proteins which are inactive in their acetylated form.</text>
</comment>
<feature type="binding site" evidence="3">
    <location>
        <position position="235"/>
    </location>
    <ligand>
        <name>NAD(+)</name>
        <dbReference type="ChEBI" id="CHEBI:57540"/>
    </ligand>
</feature>
<keyword evidence="1" id="KW-0808">Transferase</keyword>
<dbReference type="Gene3D" id="3.40.50.1220">
    <property type="entry name" value="TPP-binding domain"/>
    <property type="match status" value="1"/>
</dbReference>
<feature type="binding site" evidence="3">
    <location>
        <begin position="191"/>
        <end position="193"/>
    </location>
    <ligand>
        <name>NAD(+)</name>
        <dbReference type="ChEBI" id="CHEBI:57540"/>
    </ligand>
</feature>
<sequence length="251" mass="28252">MIIITLYDIFVEEMMKKIVILTGAGVSKESGLDTFRDANGIWAKYSMEEVCTPEGFKRNPQKLHEFYNKLRNDLSNVQPNAAHIALAELEKAIEQKKMDAELIIITQNIDDLHERAGSKKLYHMHGELYKLWCRGCDAKIKWQHDCFIDTPCPHCGQHKLRPDIVWFGEMPYDMDEIQSALLSCDLFVSIGTSGVVYPAAGFVQMASSGHAKTVELNLEPSAGTTCFNESKLGPATQLVPQFVDQVLKDEI</sequence>
<dbReference type="PANTHER" id="PTHR11085">
    <property type="entry name" value="NAD-DEPENDENT PROTEIN DEACYLASE SIRTUIN-5, MITOCHONDRIAL-RELATED"/>
    <property type="match status" value="1"/>
</dbReference>
<reference evidence="6" key="1">
    <citation type="submission" date="2022-10" db="EMBL/GenBank/DDBJ databases">
        <authorList>
            <person name="Botero Cardona J."/>
        </authorList>
    </citation>
    <scope>NUCLEOTIDE SEQUENCE</scope>
    <source>
        <strain evidence="6">R-83534</strain>
    </source>
</reference>
<keyword evidence="3 4" id="KW-0479">Metal-binding</keyword>
<evidence type="ECO:0000313" key="6">
    <source>
        <dbReference type="EMBL" id="CAI3950820.1"/>
    </source>
</evidence>
<feature type="active site" description="Proton acceptor" evidence="3 4">
    <location>
        <position position="125"/>
    </location>
</feature>
<dbReference type="Pfam" id="PF02146">
    <property type="entry name" value="SIR2"/>
    <property type="match status" value="1"/>
</dbReference>
<comment type="cofactor">
    <cofactor evidence="3">
        <name>Zn(2+)</name>
        <dbReference type="ChEBI" id="CHEBI:29105"/>
    </cofactor>
    <text evidence="3">Binds 1 zinc ion per subunit.</text>
</comment>
<comment type="catalytic activity">
    <reaction evidence="3">
        <text>N(6)-acetyl-L-lysyl-[protein] + NAD(+) + H2O = 2''-O-acetyl-ADP-D-ribose + nicotinamide + L-lysyl-[protein]</text>
        <dbReference type="Rhea" id="RHEA:43636"/>
        <dbReference type="Rhea" id="RHEA-COMP:9752"/>
        <dbReference type="Rhea" id="RHEA-COMP:10731"/>
        <dbReference type="ChEBI" id="CHEBI:15377"/>
        <dbReference type="ChEBI" id="CHEBI:17154"/>
        <dbReference type="ChEBI" id="CHEBI:29969"/>
        <dbReference type="ChEBI" id="CHEBI:57540"/>
        <dbReference type="ChEBI" id="CHEBI:61930"/>
        <dbReference type="ChEBI" id="CHEBI:83767"/>
        <dbReference type="EC" id="2.3.1.286"/>
    </reaction>
</comment>
<evidence type="ECO:0000256" key="4">
    <source>
        <dbReference type="PROSITE-ProRule" id="PRU00236"/>
    </source>
</evidence>
<protein>
    <recommendedName>
        <fullName evidence="3">NAD-dependent protein deacylase</fullName>
        <ecNumber evidence="3">2.3.1.286</ecNumber>
    </recommendedName>
    <alternativeName>
        <fullName evidence="3">Regulatory protein SIR2 homolog</fullName>
    </alternativeName>
</protein>
<dbReference type="InterPro" id="IPR029035">
    <property type="entry name" value="DHS-like_NAD/FAD-binding_dom"/>
</dbReference>
<keyword evidence="2 3" id="KW-0520">NAD</keyword>
<feature type="binding site" evidence="3">
    <location>
        <begin position="107"/>
        <end position="110"/>
    </location>
    <ligand>
        <name>NAD(+)</name>
        <dbReference type="ChEBI" id="CHEBI:57540"/>
    </ligand>
</feature>
<proteinExistence type="inferred from homology"/>
<name>A0ABM9HS18_9PROT</name>
<feature type="binding site" evidence="3 4">
    <location>
        <position position="152"/>
    </location>
    <ligand>
        <name>Zn(2+)</name>
        <dbReference type="ChEBI" id="CHEBI:29105"/>
    </ligand>
</feature>
<keyword evidence="7" id="KW-1185">Reference proteome</keyword>
<feature type="binding site" evidence="3">
    <location>
        <begin position="23"/>
        <end position="42"/>
    </location>
    <ligand>
        <name>NAD(+)</name>
        <dbReference type="ChEBI" id="CHEBI:57540"/>
    </ligand>
</feature>
<dbReference type="HAMAP" id="MF_01121">
    <property type="entry name" value="Sirtuin_ClassIII"/>
    <property type="match status" value="1"/>
</dbReference>
<comment type="similarity">
    <text evidence="3">Belongs to the sirtuin family. Class III subfamily.</text>
</comment>
<dbReference type="Gene3D" id="3.30.1600.10">
    <property type="entry name" value="SIR2/SIRT2 'Small Domain"/>
    <property type="match status" value="1"/>
</dbReference>
<evidence type="ECO:0000256" key="2">
    <source>
        <dbReference type="ARBA" id="ARBA00023027"/>
    </source>
</evidence>
<dbReference type="CDD" id="cd01412">
    <property type="entry name" value="SIRT5_Af1_CobB"/>
    <property type="match status" value="1"/>
</dbReference>
<dbReference type="SUPFAM" id="SSF52467">
    <property type="entry name" value="DHS-like NAD/FAD-binding domain"/>
    <property type="match status" value="1"/>
</dbReference>
<evidence type="ECO:0000313" key="7">
    <source>
        <dbReference type="Proteomes" id="UP001154272"/>
    </source>
</evidence>
<dbReference type="InterPro" id="IPR026591">
    <property type="entry name" value="Sirtuin_cat_small_dom_sf"/>
</dbReference>
<feature type="binding site" evidence="3">
    <location>
        <begin position="217"/>
        <end position="219"/>
    </location>
    <ligand>
        <name>NAD(+)</name>
        <dbReference type="ChEBI" id="CHEBI:57540"/>
    </ligand>
</feature>
<comment type="caution">
    <text evidence="6">The sequence shown here is derived from an EMBL/GenBank/DDBJ whole genome shotgun (WGS) entry which is preliminary data.</text>
</comment>
<dbReference type="InterPro" id="IPR050134">
    <property type="entry name" value="NAD-dep_sirtuin_deacylases"/>
</dbReference>
<dbReference type="EMBL" id="CAMXCH010000003">
    <property type="protein sequence ID" value="CAI3950820.1"/>
    <property type="molecule type" value="Genomic_DNA"/>
</dbReference>
<evidence type="ECO:0000256" key="3">
    <source>
        <dbReference type="HAMAP-Rule" id="MF_01121"/>
    </source>
</evidence>
<feature type="binding site" evidence="3 4">
    <location>
        <position position="133"/>
    </location>
    <ligand>
        <name>Zn(2+)</name>
        <dbReference type="ChEBI" id="CHEBI:29105"/>
    </ligand>
</feature>
<feature type="binding site" evidence="3 4">
    <location>
        <position position="155"/>
    </location>
    <ligand>
        <name>Zn(2+)</name>
        <dbReference type="ChEBI" id="CHEBI:29105"/>
    </ligand>
</feature>
<feature type="domain" description="Deacetylase sirtuin-type" evidence="5">
    <location>
        <begin position="1"/>
        <end position="249"/>
    </location>
</feature>
<evidence type="ECO:0000259" key="5">
    <source>
        <dbReference type="PROSITE" id="PS50305"/>
    </source>
</evidence>
<feature type="binding site" evidence="3 4">
    <location>
        <position position="136"/>
    </location>
    <ligand>
        <name>Zn(2+)</name>
        <dbReference type="ChEBI" id="CHEBI:29105"/>
    </ligand>
</feature>
<keyword evidence="3 4" id="KW-0862">Zinc</keyword>